<protein>
    <submittedName>
        <fullName evidence="2">RHS repeat-associated protein</fullName>
    </submittedName>
</protein>
<evidence type="ECO:0000313" key="2">
    <source>
        <dbReference type="EMBL" id="MBB4806423.1"/>
    </source>
</evidence>
<dbReference type="NCBIfam" id="TIGR03696">
    <property type="entry name" value="Rhs_assc_core"/>
    <property type="match status" value="1"/>
</dbReference>
<dbReference type="Gene3D" id="2.180.10.10">
    <property type="entry name" value="RHS repeat-associated core"/>
    <property type="match status" value="1"/>
</dbReference>
<dbReference type="InterPro" id="IPR045619">
    <property type="entry name" value="DUF6443"/>
</dbReference>
<dbReference type="InterPro" id="IPR050708">
    <property type="entry name" value="T6SS_VgrG/RHS"/>
</dbReference>
<dbReference type="AlphaFoldDB" id="A0A840KFW6"/>
<organism evidence="2 3">
    <name type="scientific">Chryseobacterium defluvii</name>
    <dbReference type="NCBI Taxonomy" id="160396"/>
    <lineage>
        <taxon>Bacteria</taxon>
        <taxon>Pseudomonadati</taxon>
        <taxon>Bacteroidota</taxon>
        <taxon>Flavobacteriia</taxon>
        <taxon>Flavobacteriales</taxon>
        <taxon>Weeksellaceae</taxon>
        <taxon>Chryseobacterium group</taxon>
        <taxon>Chryseobacterium</taxon>
    </lineage>
</organism>
<dbReference type="Pfam" id="PF20041">
    <property type="entry name" value="DUF6443"/>
    <property type="match status" value="1"/>
</dbReference>
<dbReference type="PANTHER" id="PTHR32305:SF15">
    <property type="entry name" value="PROTEIN RHSA-RELATED"/>
    <property type="match status" value="1"/>
</dbReference>
<evidence type="ECO:0000259" key="1">
    <source>
        <dbReference type="Pfam" id="PF20041"/>
    </source>
</evidence>
<accession>A0A840KFW6</accession>
<sequence length="1170" mass="130007">MDKKIYLSILLVWSIHHYGQIVLNSPPAANTEVSDPQSIRLLPGFSFNSANGGFRAYLGTSTTGNNPYTPISVNYSTSIANTENYIYTREYLVPTTTSDGSLQQIQNVQFFDGLGRPKQSVSIKSTPSGKDLVTHIPYDGFGRQADNWLPVPMTSQNGNIQGGVENSANTYYQSNGINDSYPYSHKNLENSPLDRLLGQTNPGTDWQGKPVVYGYDANAAGEVKKYITTTIWESGATKSNVSTTGNYAAGQLYKNSVKDEDGNESIEFKNGKGQTILVRKILNPTENVDTYYIYNEYDQLAFVIPPKASVTSISSTLLDNLCYQYRYDGKNRLVEKKLPGKGWVQMVYNKKDQIILSRDANLKNGIPNYIDNEAWIFTKYDPFGRVVYTGISRDAASRQSIQNQVDNLPVNNSYETRGGSLTLSGMTIEYSNTSYPTALSKLLSVNYYDTYPQGSPVIPAQVQGQNVLSQDSQNSPISTKSLATASYVKNIEDDSWTKSYTWYDTRGRAVGAHSINHLGGYTKTESSLKFSGNPDHTYTYHKRSANDPEVSIKETFEYDHQERVVRQWHQVNGGTQELLAENLYNDLGQLQTKNVGNTSASPLQSVKYAYNIRGWLTKINDPVNLVNKLFAYELKYNNPNSQYSGTAKYNGNISQVSWTSQTDAVLRNYSYQYDPLNRLKEGRFWDAMNLDRGEYYEQLTYDLNGNIKTLLRRGKQLPGYTAPEVMDDLEYFYGNSEQSNILSYLKEKGTGNALSGYPLASGITGTAIGYDLNGNMTTQPDKGISITYNYLNLPKQVTALQGNTTYTYRADGVKVRKILGSKTTDYLGGFQYENNVLKFIPTAEGYYNFENNKYIYNYTDHLGNVRLSYMGGSSGTEIIEENNYYPFGLKHEGYNQLAGNPAYQYKYQGQELQETGWYSFKWRNYMPDVGRFFNIDPLSEKYEDYTPYQFSSNQPVHGREIEGLENANDLNKKQDARLRAVSDKKVQNYAAEAKKNFSNVFNHTFSIKPKLGALGGDVGFTLGPLKGHLGGAVAKVEGSVSVKKPSANIKAEGLAVEGSLGLKKAKVEGSAAAISLEGEATIKDGKPAFNGSAEGGKVEGKITSGDISLDLSDFKIGGEIKIFKAVHVGVEINAGEAIQGAVNTAGMVGTFVQNYIQEKINDVKDKIKNK</sequence>
<gene>
    <name evidence="2" type="ORF">HNP38_001695</name>
</gene>
<proteinExistence type="predicted"/>
<name>A0A840KFW6_9FLAO</name>
<dbReference type="Proteomes" id="UP000592180">
    <property type="component" value="Unassembled WGS sequence"/>
</dbReference>
<reference evidence="2 3" key="1">
    <citation type="submission" date="2020-08" db="EMBL/GenBank/DDBJ databases">
        <title>Functional genomics of gut bacteria from endangered species of beetles.</title>
        <authorList>
            <person name="Carlos-Shanley C."/>
        </authorList>
    </citation>
    <scope>NUCLEOTIDE SEQUENCE [LARGE SCALE GENOMIC DNA]</scope>
    <source>
        <strain evidence="2 3">S00151</strain>
    </source>
</reference>
<dbReference type="EMBL" id="JACHLE010000001">
    <property type="protein sequence ID" value="MBB4806423.1"/>
    <property type="molecule type" value="Genomic_DNA"/>
</dbReference>
<comment type="caution">
    <text evidence="2">The sequence shown here is derived from an EMBL/GenBank/DDBJ whole genome shotgun (WGS) entry which is preliminary data.</text>
</comment>
<dbReference type="PANTHER" id="PTHR32305">
    <property type="match status" value="1"/>
</dbReference>
<feature type="domain" description="DUF6443" evidence="1">
    <location>
        <begin position="88"/>
        <end position="209"/>
    </location>
</feature>
<evidence type="ECO:0000313" key="3">
    <source>
        <dbReference type="Proteomes" id="UP000592180"/>
    </source>
</evidence>
<keyword evidence="3" id="KW-1185">Reference proteome</keyword>
<dbReference type="RefSeq" id="WP_184187459.1">
    <property type="nucleotide sequence ID" value="NZ_JACHLE010000001.1"/>
</dbReference>
<dbReference type="InterPro" id="IPR022385">
    <property type="entry name" value="Rhs_assc_core"/>
</dbReference>